<evidence type="ECO:0008006" key="3">
    <source>
        <dbReference type="Google" id="ProtNLM"/>
    </source>
</evidence>
<keyword evidence="2" id="KW-1185">Reference proteome</keyword>
<evidence type="ECO:0000313" key="2">
    <source>
        <dbReference type="Proteomes" id="UP001177003"/>
    </source>
</evidence>
<dbReference type="EMBL" id="OX465077">
    <property type="protein sequence ID" value="CAI9270081.1"/>
    <property type="molecule type" value="Genomic_DNA"/>
</dbReference>
<protein>
    <recommendedName>
        <fullName evidence="3">Retrotransposon gag domain-containing protein</fullName>
    </recommendedName>
</protein>
<dbReference type="Proteomes" id="UP001177003">
    <property type="component" value="Chromosome 1"/>
</dbReference>
<dbReference type="AlphaFoldDB" id="A0AA35VAS1"/>
<organism evidence="1 2">
    <name type="scientific">Lactuca saligna</name>
    <name type="common">Willowleaf lettuce</name>
    <dbReference type="NCBI Taxonomy" id="75948"/>
    <lineage>
        <taxon>Eukaryota</taxon>
        <taxon>Viridiplantae</taxon>
        <taxon>Streptophyta</taxon>
        <taxon>Embryophyta</taxon>
        <taxon>Tracheophyta</taxon>
        <taxon>Spermatophyta</taxon>
        <taxon>Magnoliopsida</taxon>
        <taxon>eudicotyledons</taxon>
        <taxon>Gunneridae</taxon>
        <taxon>Pentapetalae</taxon>
        <taxon>asterids</taxon>
        <taxon>campanulids</taxon>
        <taxon>Asterales</taxon>
        <taxon>Asteraceae</taxon>
        <taxon>Cichorioideae</taxon>
        <taxon>Cichorieae</taxon>
        <taxon>Lactucinae</taxon>
        <taxon>Lactuca</taxon>
    </lineage>
</organism>
<gene>
    <name evidence="1" type="ORF">LSALG_LOCUS10418</name>
</gene>
<accession>A0AA35VAS1</accession>
<proteinExistence type="predicted"/>
<reference evidence="1" key="1">
    <citation type="submission" date="2023-04" db="EMBL/GenBank/DDBJ databases">
        <authorList>
            <person name="Vijverberg K."/>
            <person name="Xiong W."/>
            <person name="Schranz E."/>
        </authorList>
    </citation>
    <scope>NUCLEOTIDE SEQUENCE</scope>
</reference>
<sequence>MERVFQFKCVDDEWSCKYAILRLRGEVELWYEKLKAKRTREGKGKLSSWESLKRKLRERYAPMTLETVNFKRRVEIFTKAVTIKEEEEEYKASAVDTIIVFETSQTFDDQVNVVDVRVEEVKVEEVNFVVEDKIAEVIIEETNFMIIDDNTEAVDEFIEEVEEGDNSKVEILETVEEIMEENNFVDANKFFEKEVILVEPRKKFQESITSTTVYPIDDKQVQKHSTILKSEMKVEHIKCEDVIVVQEDAKVMEVSHQEDPNVDLPMVCQDVTPTD</sequence>
<name>A0AA35VAS1_LACSI</name>
<evidence type="ECO:0000313" key="1">
    <source>
        <dbReference type="EMBL" id="CAI9270081.1"/>
    </source>
</evidence>